<dbReference type="EMBL" id="CAXHTB010000002">
    <property type="protein sequence ID" value="CAL0300976.1"/>
    <property type="molecule type" value="Genomic_DNA"/>
</dbReference>
<sequence>MFLSSKVEEEDASTTIFPTTLSNEIASYGFMLLVSSEVQNTPVVSLHAPTSINKMKEEEYHEGNNALMFNFVQGDENRGGDFVACNNSTPPMSDYMNSTLSSSGYVEEHEANVGDVESSDMLIDNEALLRNNC</sequence>
<protein>
    <submittedName>
        <fullName evidence="1">Uncharacterized protein</fullName>
    </submittedName>
</protein>
<accession>A0AAV1VVV3</accession>
<organism evidence="1 2">
    <name type="scientific">Lupinus luteus</name>
    <name type="common">European yellow lupine</name>
    <dbReference type="NCBI Taxonomy" id="3873"/>
    <lineage>
        <taxon>Eukaryota</taxon>
        <taxon>Viridiplantae</taxon>
        <taxon>Streptophyta</taxon>
        <taxon>Embryophyta</taxon>
        <taxon>Tracheophyta</taxon>
        <taxon>Spermatophyta</taxon>
        <taxon>Magnoliopsida</taxon>
        <taxon>eudicotyledons</taxon>
        <taxon>Gunneridae</taxon>
        <taxon>Pentapetalae</taxon>
        <taxon>rosids</taxon>
        <taxon>fabids</taxon>
        <taxon>Fabales</taxon>
        <taxon>Fabaceae</taxon>
        <taxon>Papilionoideae</taxon>
        <taxon>50 kb inversion clade</taxon>
        <taxon>genistoids sensu lato</taxon>
        <taxon>core genistoids</taxon>
        <taxon>Genisteae</taxon>
        <taxon>Lupinus</taxon>
    </lineage>
</organism>
<dbReference type="Proteomes" id="UP001497480">
    <property type="component" value="Unassembled WGS sequence"/>
</dbReference>
<comment type="caution">
    <text evidence="1">The sequence shown here is derived from an EMBL/GenBank/DDBJ whole genome shotgun (WGS) entry which is preliminary data.</text>
</comment>
<dbReference type="AlphaFoldDB" id="A0AAV1VVV3"/>
<evidence type="ECO:0000313" key="2">
    <source>
        <dbReference type="Proteomes" id="UP001497480"/>
    </source>
</evidence>
<keyword evidence="2" id="KW-1185">Reference proteome</keyword>
<gene>
    <name evidence="1" type="ORF">LLUT_LOCUS2036</name>
</gene>
<evidence type="ECO:0000313" key="1">
    <source>
        <dbReference type="EMBL" id="CAL0300976.1"/>
    </source>
</evidence>
<name>A0AAV1VVV3_LUPLU</name>
<proteinExistence type="predicted"/>
<reference evidence="1 2" key="1">
    <citation type="submission" date="2024-03" db="EMBL/GenBank/DDBJ databases">
        <authorList>
            <person name="Martinez-Hernandez J."/>
        </authorList>
    </citation>
    <scope>NUCLEOTIDE SEQUENCE [LARGE SCALE GENOMIC DNA]</scope>
</reference>